<dbReference type="UniPathway" id="UPA00061">
    <property type="reaction ID" value="UER00516"/>
</dbReference>
<dbReference type="FunFam" id="3.40.50.10210:FF:000001">
    <property type="entry name" value="Nicotinate-nucleotide--dimethylbenzimidazole phosphoribosyltransferase"/>
    <property type="match status" value="1"/>
</dbReference>
<evidence type="ECO:0000256" key="8">
    <source>
        <dbReference type="ARBA" id="ARBA00022679"/>
    </source>
</evidence>
<evidence type="ECO:0000256" key="10">
    <source>
        <dbReference type="ARBA" id="ARBA00047340"/>
    </source>
</evidence>
<dbReference type="Proteomes" id="UP000245622">
    <property type="component" value="Chromosome 1"/>
</dbReference>
<evidence type="ECO:0000313" key="13">
    <source>
        <dbReference type="Proteomes" id="UP000245622"/>
    </source>
</evidence>
<name>A0A1V1I3S1_9FIRM</name>
<reference evidence="12 13" key="1">
    <citation type="submission" date="2014-04" db="EMBL/GenBank/DDBJ databases">
        <authorList>
            <person name="Hornung B.V."/>
        </authorList>
    </citation>
    <scope>NUCLEOTIDE SEQUENCE [LARGE SCALE GENOMIC DNA]</scope>
    <source>
        <strain evidence="12 13">CRIB</strain>
    </source>
</reference>
<dbReference type="SUPFAM" id="SSF52733">
    <property type="entry name" value="Nicotinate mononucleotide:5,6-dimethylbenzimidazole phosphoribosyltransferase (CobT)"/>
    <property type="match status" value="1"/>
</dbReference>
<dbReference type="EMBL" id="LN555523">
    <property type="protein sequence ID" value="CED94866.1"/>
    <property type="molecule type" value="Genomic_DNA"/>
</dbReference>
<dbReference type="AlphaFoldDB" id="A0A1V1I3S1"/>
<dbReference type="NCBIfam" id="NF000996">
    <property type="entry name" value="PRK00105.1"/>
    <property type="match status" value="1"/>
</dbReference>
<dbReference type="CDD" id="cd02439">
    <property type="entry name" value="DMB-PRT_CobT"/>
    <property type="match status" value="1"/>
</dbReference>
<evidence type="ECO:0000256" key="9">
    <source>
        <dbReference type="ARBA" id="ARBA00030686"/>
    </source>
</evidence>
<keyword evidence="7 11" id="KW-0328">Glycosyltransferase</keyword>
<evidence type="ECO:0000256" key="1">
    <source>
        <dbReference type="ARBA" id="ARBA00002197"/>
    </source>
</evidence>
<dbReference type="PANTHER" id="PTHR43463:SF1">
    <property type="entry name" value="NICOTINATE-NUCLEOTIDE--DIMETHYLBENZIMIDAZOLE PHOSPHORIBOSYLTRANSFERASE"/>
    <property type="match status" value="1"/>
</dbReference>
<keyword evidence="8 11" id="KW-0808">Transferase</keyword>
<dbReference type="GO" id="GO:0008939">
    <property type="term" value="F:nicotinate-nucleotide-dimethylbenzimidazole phosphoribosyltransferase activity"/>
    <property type="evidence" value="ECO:0007669"/>
    <property type="project" value="UniProtKB-UniRule"/>
</dbReference>
<keyword evidence="6 11" id="KW-0169">Cobalamin biosynthesis</keyword>
<dbReference type="Gene3D" id="3.40.50.10210">
    <property type="match status" value="1"/>
</dbReference>
<dbReference type="EC" id="2.4.2.21" evidence="4 11"/>
<comment type="pathway">
    <text evidence="2 11">Nucleoside biosynthesis; alpha-ribazole biosynthesis; alpha-ribazole from 5,6-dimethylbenzimidazole: step 1/2.</text>
</comment>
<evidence type="ECO:0000256" key="7">
    <source>
        <dbReference type="ARBA" id="ARBA00022676"/>
    </source>
</evidence>
<dbReference type="KEGG" id="ril:CRIB_2266"/>
<comment type="similarity">
    <text evidence="3 11">Belongs to the CobT family.</text>
</comment>
<dbReference type="PANTHER" id="PTHR43463">
    <property type="entry name" value="NICOTINATE-NUCLEOTIDE--DIMETHYLBENZIMIDAZOLE PHOSPHORIBOSYLTRANSFERASE"/>
    <property type="match status" value="1"/>
</dbReference>
<accession>A0A1V1I3S1</accession>
<evidence type="ECO:0000256" key="6">
    <source>
        <dbReference type="ARBA" id="ARBA00022573"/>
    </source>
</evidence>
<dbReference type="InterPro" id="IPR036087">
    <property type="entry name" value="Nict_dMeBzImd_PRibTrfase_sf"/>
</dbReference>
<gene>
    <name evidence="11" type="primary">cobT</name>
    <name evidence="12" type="ORF">CRIB_2266</name>
</gene>
<evidence type="ECO:0000256" key="3">
    <source>
        <dbReference type="ARBA" id="ARBA00007110"/>
    </source>
</evidence>
<keyword evidence="13" id="KW-1185">Reference proteome</keyword>
<evidence type="ECO:0000313" key="12">
    <source>
        <dbReference type="EMBL" id="CED94866.1"/>
    </source>
</evidence>
<dbReference type="InterPro" id="IPR017846">
    <property type="entry name" value="Nict_dMeBzImd_PRibTrfase_bact"/>
</dbReference>
<dbReference type="Pfam" id="PF02277">
    <property type="entry name" value="DBI_PRT"/>
    <property type="match status" value="1"/>
</dbReference>
<evidence type="ECO:0000256" key="11">
    <source>
        <dbReference type="HAMAP-Rule" id="MF_00230"/>
    </source>
</evidence>
<feature type="active site" description="Proton acceptor" evidence="11">
    <location>
        <position position="317"/>
    </location>
</feature>
<organism evidence="12 13">
    <name type="scientific">Romboutsia ilealis</name>
    <dbReference type="NCBI Taxonomy" id="1115758"/>
    <lineage>
        <taxon>Bacteria</taxon>
        <taxon>Bacillati</taxon>
        <taxon>Bacillota</taxon>
        <taxon>Clostridia</taxon>
        <taxon>Peptostreptococcales</taxon>
        <taxon>Peptostreptococcaceae</taxon>
        <taxon>Romboutsia</taxon>
    </lineage>
</organism>
<dbReference type="InterPro" id="IPR023195">
    <property type="entry name" value="Nict_dMeBzImd_PRibTrfase_N"/>
</dbReference>
<dbReference type="GeneID" id="82206298"/>
<comment type="catalytic activity">
    <reaction evidence="10 11">
        <text>5,6-dimethylbenzimidazole + nicotinate beta-D-ribonucleotide = alpha-ribazole 5'-phosphate + nicotinate + H(+)</text>
        <dbReference type="Rhea" id="RHEA:11196"/>
        <dbReference type="ChEBI" id="CHEBI:15378"/>
        <dbReference type="ChEBI" id="CHEBI:15890"/>
        <dbReference type="ChEBI" id="CHEBI:32544"/>
        <dbReference type="ChEBI" id="CHEBI:57502"/>
        <dbReference type="ChEBI" id="CHEBI:57918"/>
        <dbReference type="EC" id="2.4.2.21"/>
    </reaction>
</comment>
<evidence type="ECO:0000256" key="2">
    <source>
        <dbReference type="ARBA" id="ARBA00005049"/>
    </source>
</evidence>
<dbReference type="GO" id="GO:0009236">
    <property type="term" value="P:cobalamin biosynthetic process"/>
    <property type="evidence" value="ECO:0007669"/>
    <property type="project" value="UniProtKB-UniRule"/>
</dbReference>
<sequence length="348" mass="37424">MSILESTVNNIDSLDKTSIEQAKKRLDRLIKPQGSLGKMEDICMQLAGIHKNKHFDTSKKVVIAFGADHGVYEEGVAPDPQNITYMQLPNFTKGICGVGVISKFVGADVIAVDIGVNCDHELEGVLNYKIRKGTSNMAKGPAMTIEEAIRSLEIGIEMAEDSIKKGYNLIGIGEMGICNTTPSSAIISVIDNCDPEDVTGIGAGLKKERVKFKADTIRKSIELNKPNPEDAIDILSKVGGFEIGGMAGVILGCSANRIPVVLDGFISYAAALLAYKINPKTREYMIASHSSAETGTQRALNILNLEPVLNMGMRLGEGSGAALAFNIIEASNYTYENMATFDEVDMGR</sequence>
<dbReference type="Gene3D" id="1.10.1610.10">
    <property type="match status" value="1"/>
</dbReference>
<dbReference type="HAMAP" id="MF_00230">
    <property type="entry name" value="CobT"/>
    <property type="match status" value="1"/>
</dbReference>
<proteinExistence type="inferred from homology"/>
<evidence type="ECO:0000256" key="5">
    <source>
        <dbReference type="ARBA" id="ARBA00015486"/>
    </source>
</evidence>
<protein>
    <recommendedName>
        <fullName evidence="5 11">Nicotinate-nucleotide--dimethylbenzimidazole phosphoribosyltransferase</fullName>
        <shortName evidence="11">NN:DBI PRT</shortName>
        <ecNumber evidence="4 11">2.4.2.21</ecNumber>
    </recommendedName>
    <alternativeName>
        <fullName evidence="9 11">N(1)-alpha-phosphoribosyltransferase</fullName>
    </alternativeName>
</protein>
<dbReference type="InterPro" id="IPR003200">
    <property type="entry name" value="Nict_dMeBzImd_PRibTrfase"/>
</dbReference>
<dbReference type="NCBIfam" id="TIGR03160">
    <property type="entry name" value="cobT_DBIPRT"/>
    <property type="match status" value="1"/>
</dbReference>
<evidence type="ECO:0000256" key="4">
    <source>
        <dbReference type="ARBA" id="ARBA00011991"/>
    </source>
</evidence>
<dbReference type="RefSeq" id="WP_180702356.1">
    <property type="nucleotide sequence ID" value="NZ_CAJUCR010000035.1"/>
</dbReference>
<comment type="function">
    <text evidence="1 11">Catalyzes the synthesis of alpha-ribazole-5'-phosphate from nicotinate mononucleotide (NAMN) and 5,6-dimethylbenzimidazole (DMB).</text>
</comment>